<accession>A0A382KP22</accession>
<evidence type="ECO:0000313" key="1">
    <source>
        <dbReference type="EMBL" id="SVC24667.1"/>
    </source>
</evidence>
<sequence>MTRKTILLFALVAGVAAFPLAASAQSDAVPAWVKNTAGWWADDQISEAEFVNSMEYLIDSGIIDVSSQQNFGVTELTIGFIPSEKADELTPKAESLARFLESEFNGKVDVKIVVPTNYEIIIEGLKFGHIDAAFMDTGPGWIAHDRANAEVVMAEVKKGKVGYYATVW</sequence>
<dbReference type="SUPFAM" id="SSF53850">
    <property type="entry name" value="Periplasmic binding protein-like II"/>
    <property type="match status" value="1"/>
</dbReference>
<dbReference type="PANTHER" id="PTHR35841:SF1">
    <property type="entry name" value="PHOSPHONATES-BINDING PERIPLASMIC PROTEIN"/>
    <property type="match status" value="1"/>
</dbReference>
<proteinExistence type="predicted"/>
<dbReference type="EMBL" id="UINC01081117">
    <property type="protein sequence ID" value="SVC24667.1"/>
    <property type="molecule type" value="Genomic_DNA"/>
</dbReference>
<reference evidence="1" key="1">
    <citation type="submission" date="2018-05" db="EMBL/GenBank/DDBJ databases">
        <authorList>
            <person name="Lanie J.A."/>
            <person name="Ng W.-L."/>
            <person name="Kazmierczak K.M."/>
            <person name="Andrzejewski T.M."/>
            <person name="Davidsen T.M."/>
            <person name="Wayne K.J."/>
            <person name="Tettelin H."/>
            <person name="Glass J.I."/>
            <person name="Rusch D."/>
            <person name="Podicherti R."/>
            <person name="Tsui H.-C.T."/>
            <person name="Winkler M.E."/>
        </authorList>
    </citation>
    <scope>NUCLEOTIDE SEQUENCE</scope>
</reference>
<feature type="non-terminal residue" evidence="1">
    <location>
        <position position="168"/>
    </location>
</feature>
<dbReference type="PANTHER" id="PTHR35841">
    <property type="entry name" value="PHOSPHONATES-BINDING PERIPLASMIC PROTEIN"/>
    <property type="match status" value="1"/>
</dbReference>
<protein>
    <submittedName>
        <fullName evidence="1">Uncharacterized protein</fullName>
    </submittedName>
</protein>
<dbReference type="Pfam" id="PF12974">
    <property type="entry name" value="Phosphonate-bd"/>
    <property type="match status" value="1"/>
</dbReference>
<organism evidence="1">
    <name type="scientific">marine metagenome</name>
    <dbReference type="NCBI Taxonomy" id="408172"/>
    <lineage>
        <taxon>unclassified sequences</taxon>
        <taxon>metagenomes</taxon>
        <taxon>ecological metagenomes</taxon>
    </lineage>
</organism>
<dbReference type="AlphaFoldDB" id="A0A382KP22"/>
<name>A0A382KP22_9ZZZZ</name>
<dbReference type="Gene3D" id="3.40.190.10">
    <property type="entry name" value="Periplasmic binding protein-like II"/>
    <property type="match status" value="1"/>
</dbReference>
<gene>
    <name evidence="1" type="ORF">METZ01_LOCUS277521</name>
</gene>